<accession>A0AAP2RHA1</accession>
<evidence type="ECO:0000256" key="7">
    <source>
        <dbReference type="PROSITE-ProRule" id="PRU00591"/>
    </source>
</evidence>
<feature type="active site" description="Nucleophile" evidence="8">
    <location>
        <position position="877"/>
    </location>
</feature>
<dbReference type="InterPro" id="IPR038063">
    <property type="entry name" value="Transpep_catalytic_dom"/>
</dbReference>
<evidence type="ECO:0000313" key="12">
    <source>
        <dbReference type="EMBL" id="MCD2492137.1"/>
    </source>
</evidence>
<dbReference type="InterPro" id="IPR005490">
    <property type="entry name" value="LD_TPept_cat_dom"/>
</dbReference>
<dbReference type="GO" id="GO:0005576">
    <property type="term" value="C:extracellular region"/>
    <property type="evidence" value="ECO:0007669"/>
    <property type="project" value="TreeGrafter"/>
</dbReference>
<evidence type="ECO:0000256" key="1">
    <source>
        <dbReference type="ARBA" id="ARBA00004752"/>
    </source>
</evidence>
<feature type="repeat" description="Cell wall-binding" evidence="7">
    <location>
        <begin position="742"/>
        <end position="761"/>
    </location>
</feature>
<keyword evidence="13" id="KW-1185">Reference proteome</keyword>
<dbReference type="SMART" id="SM00060">
    <property type="entry name" value="FN3"/>
    <property type="match status" value="6"/>
</dbReference>
<evidence type="ECO:0000259" key="10">
    <source>
        <dbReference type="PROSITE" id="PS50853"/>
    </source>
</evidence>
<dbReference type="Gene3D" id="2.60.40.10">
    <property type="entry name" value="Immunoglobulins"/>
    <property type="match status" value="6"/>
</dbReference>
<dbReference type="InterPro" id="IPR018337">
    <property type="entry name" value="Cell_wall/Cho-bd_repeat"/>
</dbReference>
<evidence type="ECO:0000313" key="13">
    <source>
        <dbReference type="Proteomes" id="UP001299265"/>
    </source>
</evidence>
<sequence>MKRKQKPIWLIMALILCLSLQSLLIHAEGISQETNLGTTVETTQNSDSSDIRAVLDAPSGIKAEVRDGTSVRISWDEVSGATAYIVYRWNEMESTWERLDAIWGFSYVDSNVEFGKKYLYRVQSMSYADGQWGAGGYSEEAEILVALGVPTDVNATFESSAVKLSWKTDGSASVFGIMRAEQEDGTYQWLTAVNGASTYVDSTAAFDKTYYYKVYAAAYTGGVWYNGDTSTAVRIYVPDPYALTMPESLNVENEKDSLLISWGPASNATAYIVYRFNDKDNGWERLDAVWATEYTDKQVDFNKEYLYRVQSVRYVNGQWEGGPYSEPVGKKLIPTAPVNVNVTSGYGNQALKVSWDIVGKANTFGIMRAENMDGPYEWRGVVTGSNSFVEEGLEVGKTYFYQVYSTSYLNGQWCNGMTSVAAEGHIQAAPSEVKVQAETFTSTRIIWTPAYGAYGYMVWRISDDGNNWIALGSTGQNEYIDTNLDINRTYQYKIQSLNYVDGRWGYAAYSSIAEGKPGIGVPQQVSAVQDSKEYYSIYLTWRPVGGVNTYGIMRSEHGKDMYEWIGSSNVNGFEDGSGNAGAQYDYKVYAAEYKDGVWYNGECSAPITITVREWGGPPVISNVNISYLSGQGYYVSCNIAASNPISQVIFPTWTTNGGQDDIVWRTGTVNGATAGCWIYSSEHNYEVGQYETCIYAEDSTGKLTGTWCSANVPVYSHGSGTGWYDTNGSQGERFYLLNGTAVTGWKYIGGLKYYFYPNGVLCQDVDNLIGVQSKYMIKVNKQMNCVTIYASDGANGYVIPVKSMLCSTGDDTPLGTFYTPQKYRWKLMYNNTWAQFATRLTAGEGFLFHSITYETTNNRTLLTDGYNGLGVTRSAGCIRLLCKNAYWIYSRCSLGTKVIVYNSSNPGPFYRPILVPIPSNQRYDPTDPFL</sequence>
<dbReference type="PROSITE" id="PS51170">
    <property type="entry name" value="CW"/>
    <property type="match status" value="1"/>
</dbReference>
<dbReference type="GO" id="GO:0008360">
    <property type="term" value="P:regulation of cell shape"/>
    <property type="evidence" value="ECO:0007669"/>
    <property type="project" value="UniProtKB-UniRule"/>
</dbReference>
<dbReference type="SUPFAM" id="SSF141523">
    <property type="entry name" value="L,D-transpeptidase catalytic domain-like"/>
    <property type="match status" value="1"/>
</dbReference>
<protein>
    <submittedName>
        <fullName evidence="12">GBS Bsp-like repeat-containing protein</fullName>
    </submittedName>
</protein>
<dbReference type="InterPro" id="IPR050979">
    <property type="entry name" value="LD-transpeptidase"/>
</dbReference>
<feature type="domain" description="L,D-TPase catalytic" evidence="11">
    <location>
        <begin position="775"/>
        <end position="901"/>
    </location>
</feature>
<name>A0AAP2RHA1_9FIRM</name>
<dbReference type="Gene3D" id="2.60.40.3760">
    <property type="match status" value="1"/>
</dbReference>
<dbReference type="PROSITE" id="PS50853">
    <property type="entry name" value="FN3"/>
    <property type="match status" value="2"/>
</dbReference>
<feature type="chain" id="PRO_5042854344" evidence="9">
    <location>
        <begin position="28"/>
        <end position="930"/>
    </location>
</feature>
<dbReference type="PROSITE" id="PS52029">
    <property type="entry name" value="LD_TPASE"/>
    <property type="match status" value="1"/>
</dbReference>
<evidence type="ECO:0000256" key="9">
    <source>
        <dbReference type="SAM" id="SignalP"/>
    </source>
</evidence>
<dbReference type="GO" id="GO:0071972">
    <property type="term" value="F:peptidoglycan L,D-transpeptidase activity"/>
    <property type="evidence" value="ECO:0007669"/>
    <property type="project" value="TreeGrafter"/>
</dbReference>
<keyword evidence="4 8" id="KW-0133">Cell shape</keyword>
<dbReference type="EMBL" id="JAJNOR010000002">
    <property type="protein sequence ID" value="MCD2492137.1"/>
    <property type="molecule type" value="Genomic_DNA"/>
</dbReference>
<evidence type="ECO:0000256" key="4">
    <source>
        <dbReference type="ARBA" id="ARBA00022960"/>
    </source>
</evidence>
<dbReference type="PANTHER" id="PTHR30582:SF2">
    <property type="entry name" value="L,D-TRANSPEPTIDASE YCIB-RELATED"/>
    <property type="match status" value="1"/>
</dbReference>
<feature type="active site" description="Proton donor/acceptor" evidence="8">
    <location>
        <position position="849"/>
    </location>
</feature>
<dbReference type="RefSeq" id="WP_231062048.1">
    <property type="nucleotide sequence ID" value="NZ_JAJNOR010000002.1"/>
</dbReference>
<evidence type="ECO:0000256" key="5">
    <source>
        <dbReference type="ARBA" id="ARBA00022984"/>
    </source>
</evidence>
<evidence type="ECO:0000256" key="2">
    <source>
        <dbReference type="ARBA" id="ARBA00022679"/>
    </source>
</evidence>
<feature type="domain" description="Fibronectin type-III" evidence="10">
    <location>
        <begin position="429"/>
        <end position="518"/>
    </location>
</feature>
<comment type="caution">
    <text evidence="12">The sequence shown here is derived from an EMBL/GenBank/DDBJ whole genome shotgun (WGS) entry which is preliminary data.</text>
</comment>
<dbReference type="GO" id="GO:0071555">
    <property type="term" value="P:cell wall organization"/>
    <property type="evidence" value="ECO:0007669"/>
    <property type="project" value="UniProtKB-UniRule"/>
</dbReference>
<reference evidence="12 13" key="1">
    <citation type="submission" date="2021-11" db="EMBL/GenBank/DDBJ databases">
        <title>Lacrimispora sp. nov. NSJ-141 isolated from human feces.</title>
        <authorList>
            <person name="Abdugheni R."/>
        </authorList>
    </citation>
    <scope>NUCLEOTIDE SEQUENCE [LARGE SCALE GENOMIC DNA]</scope>
    <source>
        <strain evidence="12 13">NSJ-141</strain>
    </source>
</reference>
<keyword evidence="9" id="KW-0732">Signal</keyword>
<keyword evidence="6 8" id="KW-0961">Cell wall biogenesis/degradation</keyword>
<dbReference type="AlphaFoldDB" id="A0AAP2RHA1"/>
<gene>
    <name evidence="12" type="ORF">LQE92_05785</name>
</gene>
<dbReference type="InterPro" id="IPR003961">
    <property type="entry name" value="FN3_dom"/>
</dbReference>
<dbReference type="GO" id="GO:0018104">
    <property type="term" value="P:peptidoglycan-protein cross-linking"/>
    <property type="evidence" value="ECO:0007669"/>
    <property type="project" value="TreeGrafter"/>
</dbReference>
<dbReference type="Gene3D" id="2.40.440.10">
    <property type="entry name" value="L,D-transpeptidase catalytic domain-like"/>
    <property type="match status" value="1"/>
</dbReference>
<dbReference type="Proteomes" id="UP001299265">
    <property type="component" value="Unassembled WGS sequence"/>
</dbReference>
<dbReference type="InterPro" id="IPR036116">
    <property type="entry name" value="FN3_sf"/>
</dbReference>
<feature type="domain" description="Fibronectin type-III" evidence="10">
    <location>
        <begin position="57"/>
        <end position="148"/>
    </location>
</feature>
<keyword evidence="2" id="KW-0808">Transferase</keyword>
<proteinExistence type="predicted"/>
<dbReference type="CDD" id="cd00063">
    <property type="entry name" value="FN3"/>
    <property type="match status" value="3"/>
</dbReference>
<comment type="pathway">
    <text evidence="1 8">Cell wall biogenesis; peptidoglycan biosynthesis.</text>
</comment>
<organism evidence="12 13">
    <name type="scientific">Lientehia hominis</name>
    <dbReference type="NCBI Taxonomy" id="2897778"/>
    <lineage>
        <taxon>Bacteria</taxon>
        <taxon>Bacillati</taxon>
        <taxon>Bacillota</taxon>
        <taxon>Clostridia</taxon>
        <taxon>Lachnospirales</taxon>
        <taxon>Lachnospiraceae</taxon>
        <taxon>Lientehia</taxon>
    </lineage>
</organism>
<dbReference type="SUPFAM" id="SSF49265">
    <property type="entry name" value="Fibronectin type III"/>
    <property type="match status" value="3"/>
</dbReference>
<evidence type="ECO:0000256" key="6">
    <source>
        <dbReference type="ARBA" id="ARBA00023316"/>
    </source>
</evidence>
<dbReference type="Pfam" id="PF08481">
    <property type="entry name" value="GBS_Bsp-like"/>
    <property type="match status" value="1"/>
</dbReference>
<evidence type="ECO:0000256" key="8">
    <source>
        <dbReference type="PROSITE-ProRule" id="PRU01373"/>
    </source>
</evidence>
<keyword evidence="5 8" id="KW-0573">Peptidoglycan synthesis</keyword>
<keyword evidence="3" id="KW-0677">Repeat</keyword>
<dbReference type="PANTHER" id="PTHR30582">
    <property type="entry name" value="L,D-TRANSPEPTIDASE"/>
    <property type="match status" value="1"/>
</dbReference>
<evidence type="ECO:0000256" key="3">
    <source>
        <dbReference type="ARBA" id="ARBA00022737"/>
    </source>
</evidence>
<dbReference type="InterPro" id="IPR013688">
    <property type="entry name" value="GBS_Bsp-like"/>
</dbReference>
<dbReference type="InterPro" id="IPR013783">
    <property type="entry name" value="Ig-like_fold"/>
</dbReference>
<dbReference type="GO" id="GO:0016740">
    <property type="term" value="F:transferase activity"/>
    <property type="evidence" value="ECO:0007669"/>
    <property type="project" value="UniProtKB-KW"/>
</dbReference>
<evidence type="ECO:0000259" key="11">
    <source>
        <dbReference type="PROSITE" id="PS52029"/>
    </source>
</evidence>
<feature type="signal peptide" evidence="9">
    <location>
        <begin position="1"/>
        <end position="27"/>
    </location>
</feature>
<dbReference type="CDD" id="cd16913">
    <property type="entry name" value="YkuD_like"/>
    <property type="match status" value="1"/>
</dbReference>
<dbReference type="Pfam" id="PF03734">
    <property type="entry name" value="YkuD"/>
    <property type="match status" value="1"/>
</dbReference>